<organism evidence="1 2">
    <name type="scientific">[Clostridium] ultunense Esp</name>
    <dbReference type="NCBI Taxonomy" id="1288971"/>
    <lineage>
        <taxon>Bacteria</taxon>
        <taxon>Bacillati</taxon>
        <taxon>Bacillota</taxon>
        <taxon>Tissierellia</taxon>
        <taxon>Tissierellales</taxon>
        <taxon>Tepidimicrobiaceae</taxon>
        <taxon>Schnuerera</taxon>
    </lineage>
</organism>
<dbReference type="HOGENOM" id="CLU_166658_0_0_9"/>
<proteinExistence type="predicted"/>
<gene>
    <name evidence="1" type="ORF">CUESP1_2500</name>
</gene>
<sequence length="119" mass="14303">MKMIEYKKGYLQIISDFEIRTIMEEGPDIDLFIPLDLRTLNLYIEDMPEYMDNRIQLNEVRNIIIRFATEKNSNSCTVHFLRNIDLQSAVMNFVFNYKNHHIKLKRKEYNAEMHIISSL</sequence>
<reference evidence="1 2" key="1">
    <citation type="submission" date="2016-11" db="EMBL/GenBank/DDBJ databases">
        <authorList>
            <person name="Manzoor S."/>
        </authorList>
    </citation>
    <scope>NUCLEOTIDE SEQUENCE [LARGE SCALE GENOMIC DNA]</scope>
    <source>
        <strain evidence="1">Clostridium ultunense strain Esp</strain>
    </source>
</reference>
<dbReference type="EMBL" id="LT669839">
    <property type="protein sequence ID" value="SHD77846.1"/>
    <property type="molecule type" value="Genomic_DNA"/>
</dbReference>
<protein>
    <submittedName>
        <fullName evidence="1">Uncharacterized protein</fullName>
    </submittedName>
</protein>
<keyword evidence="2" id="KW-1185">Reference proteome</keyword>
<dbReference type="AlphaFoldDB" id="M1Z3W7"/>
<dbReference type="Proteomes" id="UP000245423">
    <property type="component" value="Chromosome 1"/>
</dbReference>
<evidence type="ECO:0000313" key="1">
    <source>
        <dbReference type="EMBL" id="SHD77846.1"/>
    </source>
</evidence>
<name>M1Z3W7_9FIRM</name>
<accession>M1Z3W7</accession>
<evidence type="ECO:0000313" key="2">
    <source>
        <dbReference type="Proteomes" id="UP000245423"/>
    </source>
</evidence>